<dbReference type="SUPFAM" id="SSF54928">
    <property type="entry name" value="RNA-binding domain, RBD"/>
    <property type="match status" value="1"/>
</dbReference>
<feature type="domain" description="RRM" evidence="4">
    <location>
        <begin position="94"/>
        <end position="172"/>
    </location>
</feature>
<keyword evidence="6" id="KW-1185">Reference proteome</keyword>
<comment type="caution">
    <text evidence="5">The sequence shown here is derived from an EMBL/GenBank/DDBJ whole genome shotgun (WGS) entry which is preliminary data.</text>
</comment>
<accession>A0AAN6JU30</accession>
<evidence type="ECO:0000313" key="6">
    <source>
        <dbReference type="Proteomes" id="UP001176517"/>
    </source>
</evidence>
<dbReference type="PANTHER" id="PTHR19965:SF82">
    <property type="entry name" value="THO COMPLEX SUBUNIT 4"/>
    <property type="match status" value="1"/>
</dbReference>
<dbReference type="PANTHER" id="PTHR19965">
    <property type="entry name" value="RNA AND EXPORT FACTOR BINDING PROTEIN"/>
    <property type="match status" value="1"/>
</dbReference>
<dbReference type="GO" id="GO:0006406">
    <property type="term" value="P:mRNA export from nucleus"/>
    <property type="evidence" value="ECO:0007669"/>
    <property type="project" value="TreeGrafter"/>
</dbReference>
<dbReference type="GO" id="GO:0005634">
    <property type="term" value="C:nucleus"/>
    <property type="evidence" value="ECO:0007669"/>
    <property type="project" value="TreeGrafter"/>
</dbReference>
<dbReference type="Pfam" id="PF00076">
    <property type="entry name" value="RRM_1"/>
    <property type="match status" value="1"/>
</dbReference>
<reference evidence="5" key="1">
    <citation type="journal article" date="2023" name="PhytoFront">
        <title>Draft Genome Resources of Seven Strains of Tilletia horrida, Causal Agent of Kernel Smut of Rice.</title>
        <authorList>
            <person name="Khanal S."/>
            <person name="Antony Babu S."/>
            <person name="Zhou X.G."/>
        </authorList>
    </citation>
    <scope>NUCLEOTIDE SEQUENCE</scope>
    <source>
        <strain evidence="5">TX6</strain>
    </source>
</reference>
<name>A0AAN6JU30_9BASI</name>
<feature type="compositionally biased region" description="Basic and acidic residues" evidence="3">
    <location>
        <begin position="195"/>
        <end position="204"/>
    </location>
</feature>
<feature type="region of interest" description="Disordered" evidence="3">
    <location>
        <begin position="1"/>
        <end position="88"/>
    </location>
</feature>
<gene>
    <name evidence="5" type="ORF">OC846_001150</name>
</gene>
<dbReference type="InterPro" id="IPR051229">
    <property type="entry name" value="ALYREF_mRNA_export"/>
</dbReference>
<proteinExistence type="predicted"/>
<organism evidence="5 6">
    <name type="scientific">Tilletia horrida</name>
    <dbReference type="NCBI Taxonomy" id="155126"/>
    <lineage>
        <taxon>Eukaryota</taxon>
        <taxon>Fungi</taxon>
        <taxon>Dikarya</taxon>
        <taxon>Basidiomycota</taxon>
        <taxon>Ustilaginomycotina</taxon>
        <taxon>Exobasidiomycetes</taxon>
        <taxon>Tilletiales</taxon>
        <taxon>Tilletiaceae</taxon>
        <taxon>Tilletia</taxon>
    </lineage>
</organism>
<dbReference type="Proteomes" id="UP001176517">
    <property type="component" value="Unassembled WGS sequence"/>
</dbReference>
<feature type="compositionally biased region" description="Basic and acidic residues" evidence="3">
    <location>
        <begin position="173"/>
        <end position="187"/>
    </location>
</feature>
<evidence type="ECO:0000259" key="4">
    <source>
        <dbReference type="PROSITE" id="PS50102"/>
    </source>
</evidence>
<feature type="compositionally biased region" description="Polar residues" evidence="3">
    <location>
        <begin position="79"/>
        <end position="88"/>
    </location>
</feature>
<dbReference type="InterPro" id="IPR025715">
    <property type="entry name" value="FoP_C"/>
</dbReference>
<dbReference type="Pfam" id="PF13865">
    <property type="entry name" value="FoP_duplication"/>
    <property type="match status" value="1"/>
</dbReference>
<dbReference type="SMART" id="SM01218">
    <property type="entry name" value="FoP_duplication"/>
    <property type="match status" value="1"/>
</dbReference>
<feature type="compositionally biased region" description="Low complexity" evidence="3">
    <location>
        <begin position="22"/>
        <end position="35"/>
    </location>
</feature>
<evidence type="ECO:0000256" key="1">
    <source>
        <dbReference type="ARBA" id="ARBA00022884"/>
    </source>
</evidence>
<evidence type="ECO:0000313" key="5">
    <source>
        <dbReference type="EMBL" id="KAK0556453.1"/>
    </source>
</evidence>
<sequence>MQSFNEVDMDPGRGAGSDSTGSRLLNSALSSVSANAKKHHRPSPYDRRAQDPKDRWQHDKFNEDGTGPGSNDRGLRPAGSSQRSSSYNAAHISQKLKIQDLHYEITETDLRELFEGVGDLLKAPEIVYDRSGRSTGVAYVVFQRAEDAAQAKREFHQQHAHGEPISISFEPYSGERRGAGGSSKRDGGTAADSAGGRRGERGDKSQSLLQRVEPLDLLSRMDAANSSKGAARRPNVPAGAPTGPAASRAVSSGRSAGSVRSARGPGGGGARTGSGKPGPKTATDLDAELDAFMKTPANASIAQSIHAPGPDGDVEMA</sequence>
<dbReference type="Gene3D" id="3.30.70.330">
    <property type="match status" value="1"/>
</dbReference>
<feature type="compositionally biased region" description="Basic and acidic residues" evidence="3">
    <location>
        <begin position="43"/>
        <end position="63"/>
    </location>
</feature>
<keyword evidence="1 2" id="KW-0694">RNA-binding</keyword>
<feature type="region of interest" description="Disordered" evidence="3">
    <location>
        <begin position="152"/>
        <end position="317"/>
    </location>
</feature>
<evidence type="ECO:0000256" key="3">
    <source>
        <dbReference type="SAM" id="MobiDB-lite"/>
    </source>
</evidence>
<dbReference type="InterPro" id="IPR035979">
    <property type="entry name" value="RBD_domain_sf"/>
</dbReference>
<dbReference type="GO" id="GO:0003729">
    <property type="term" value="F:mRNA binding"/>
    <property type="evidence" value="ECO:0007669"/>
    <property type="project" value="TreeGrafter"/>
</dbReference>
<feature type="compositionally biased region" description="Gly residues" evidence="3">
    <location>
        <begin position="264"/>
        <end position="276"/>
    </location>
</feature>
<protein>
    <recommendedName>
        <fullName evidence="4">RRM domain-containing protein</fullName>
    </recommendedName>
</protein>
<dbReference type="EMBL" id="JAPDMZ010000015">
    <property type="protein sequence ID" value="KAK0556453.1"/>
    <property type="molecule type" value="Genomic_DNA"/>
</dbReference>
<feature type="compositionally biased region" description="Basic and acidic residues" evidence="3">
    <location>
        <begin position="152"/>
        <end position="162"/>
    </location>
</feature>
<dbReference type="AlphaFoldDB" id="A0AAN6JU30"/>
<evidence type="ECO:0000256" key="2">
    <source>
        <dbReference type="PROSITE-ProRule" id="PRU00176"/>
    </source>
</evidence>
<dbReference type="InterPro" id="IPR000504">
    <property type="entry name" value="RRM_dom"/>
</dbReference>
<feature type="compositionally biased region" description="Low complexity" evidence="3">
    <location>
        <begin position="243"/>
        <end position="263"/>
    </location>
</feature>
<dbReference type="CDD" id="cd12418">
    <property type="entry name" value="RRM_Aly_REF_like"/>
    <property type="match status" value="1"/>
</dbReference>
<dbReference type="InterPro" id="IPR012677">
    <property type="entry name" value="Nucleotide-bd_a/b_plait_sf"/>
</dbReference>
<dbReference type="SMART" id="SM00360">
    <property type="entry name" value="RRM"/>
    <property type="match status" value="1"/>
</dbReference>
<dbReference type="PROSITE" id="PS50102">
    <property type="entry name" value="RRM"/>
    <property type="match status" value="1"/>
</dbReference>